<dbReference type="CDD" id="cd00570">
    <property type="entry name" value="GST_N_family"/>
    <property type="match status" value="1"/>
</dbReference>
<reference evidence="3" key="1">
    <citation type="journal article" date="2019" name="Int. J. Syst. Evol. Microbiol.">
        <title>Halobacteriovorax valvorus sp. nov., a novel prokaryotic predator isolated from coastal seawater of China.</title>
        <authorList>
            <person name="Chen M.-X."/>
        </authorList>
    </citation>
    <scope>NUCLEOTIDE SEQUENCE [LARGE SCALE GENOMIC DNA]</scope>
    <source>
        <strain evidence="3">BL9</strain>
    </source>
</reference>
<dbReference type="PROSITE" id="PS51354">
    <property type="entry name" value="GLUTAREDOXIN_2"/>
    <property type="match status" value="1"/>
</dbReference>
<dbReference type="InterPro" id="IPR004045">
    <property type="entry name" value="Glutathione_S-Trfase_N"/>
</dbReference>
<dbReference type="PROSITE" id="PS50404">
    <property type="entry name" value="GST_NTER"/>
    <property type="match status" value="1"/>
</dbReference>
<dbReference type="InterPro" id="IPR011767">
    <property type="entry name" value="GLR_AS"/>
</dbReference>
<dbReference type="Pfam" id="PF13417">
    <property type="entry name" value="GST_N_3"/>
    <property type="match status" value="1"/>
</dbReference>
<keyword evidence="3" id="KW-1185">Reference proteome</keyword>
<dbReference type="EMBL" id="QDKL01000002">
    <property type="protein sequence ID" value="RZF21903.1"/>
    <property type="molecule type" value="Genomic_DNA"/>
</dbReference>
<gene>
    <name evidence="2" type="ORF">DAY19_09440</name>
</gene>
<feature type="domain" description="GST N-terminal" evidence="1">
    <location>
        <begin position="16"/>
        <end position="95"/>
    </location>
</feature>
<dbReference type="Proteomes" id="UP000443582">
    <property type="component" value="Unassembled WGS sequence"/>
</dbReference>
<accession>A0ABY0IIE1</accession>
<protein>
    <submittedName>
        <fullName evidence="2">Glutaredoxin</fullName>
    </submittedName>
</protein>
<evidence type="ECO:0000259" key="1">
    <source>
        <dbReference type="PROSITE" id="PS50404"/>
    </source>
</evidence>
<evidence type="ECO:0000313" key="3">
    <source>
        <dbReference type="Proteomes" id="UP000443582"/>
    </source>
</evidence>
<sequence>MIKAASAAFSVWDKIMKLELYYYDSCPFCQIVLQAVKELDINLTYCDIMNDTSALERHIKTTGRRTVPCLYIDGEPMFESRDIINWLTQNKEKLK</sequence>
<name>A0ABY0IIE1_9BACT</name>
<organism evidence="2 3">
    <name type="scientific">Halobacteriovorax vibrionivorans</name>
    <dbReference type="NCBI Taxonomy" id="2152716"/>
    <lineage>
        <taxon>Bacteria</taxon>
        <taxon>Pseudomonadati</taxon>
        <taxon>Bdellovibrionota</taxon>
        <taxon>Bacteriovoracia</taxon>
        <taxon>Bacteriovoracales</taxon>
        <taxon>Halobacteriovoraceae</taxon>
        <taxon>Halobacteriovorax</taxon>
    </lineage>
</organism>
<proteinExistence type="predicted"/>
<comment type="caution">
    <text evidence="2">The sequence shown here is derived from an EMBL/GenBank/DDBJ whole genome shotgun (WGS) entry which is preliminary data.</text>
</comment>
<evidence type="ECO:0000313" key="2">
    <source>
        <dbReference type="EMBL" id="RZF21903.1"/>
    </source>
</evidence>
<dbReference type="InterPro" id="IPR036249">
    <property type="entry name" value="Thioredoxin-like_sf"/>
</dbReference>
<dbReference type="SUPFAM" id="SSF52833">
    <property type="entry name" value="Thioredoxin-like"/>
    <property type="match status" value="1"/>
</dbReference>
<dbReference type="Gene3D" id="3.40.30.10">
    <property type="entry name" value="Glutaredoxin"/>
    <property type="match status" value="1"/>
</dbReference>
<dbReference type="PROSITE" id="PS00195">
    <property type="entry name" value="GLUTAREDOXIN_1"/>
    <property type="match status" value="1"/>
</dbReference>